<dbReference type="EMBL" id="AAWS01000060">
    <property type="protein sequence ID" value="EAY24852.1"/>
    <property type="molecule type" value="Genomic_DNA"/>
</dbReference>
<feature type="domain" description="Glycosyltransferase 2-like" evidence="1">
    <location>
        <begin position="7"/>
        <end position="187"/>
    </location>
</feature>
<dbReference type="Proteomes" id="UP000004095">
    <property type="component" value="Unassembled WGS sequence"/>
</dbReference>
<proteinExistence type="predicted"/>
<dbReference type="OrthoDB" id="396512at2"/>
<dbReference type="GO" id="GO:0016740">
    <property type="term" value="F:transferase activity"/>
    <property type="evidence" value="ECO:0007669"/>
    <property type="project" value="UniProtKB-KW"/>
</dbReference>
<evidence type="ECO:0000313" key="3">
    <source>
        <dbReference type="Proteomes" id="UP000004095"/>
    </source>
</evidence>
<dbReference type="InterPro" id="IPR001173">
    <property type="entry name" value="Glyco_trans_2-like"/>
</dbReference>
<keyword evidence="2" id="KW-0808">Transferase</keyword>
<dbReference type="InterPro" id="IPR050834">
    <property type="entry name" value="Glycosyltransf_2"/>
</dbReference>
<accession>A1ZXS4</accession>
<dbReference type="RefSeq" id="WP_002704071.1">
    <property type="nucleotide sequence ID" value="NZ_AAWS01000060.1"/>
</dbReference>
<reference evidence="2 3" key="1">
    <citation type="submission" date="2007-01" db="EMBL/GenBank/DDBJ databases">
        <authorList>
            <person name="Haygood M."/>
            <person name="Podell S."/>
            <person name="Anderson C."/>
            <person name="Hopkinson B."/>
            <person name="Roe K."/>
            <person name="Barbeau K."/>
            <person name="Gaasterland T."/>
            <person name="Ferriera S."/>
            <person name="Johnson J."/>
            <person name="Kravitz S."/>
            <person name="Beeson K."/>
            <person name="Sutton G."/>
            <person name="Rogers Y.-H."/>
            <person name="Friedman R."/>
            <person name="Frazier M."/>
            <person name="Venter J.C."/>
        </authorList>
    </citation>
    <scope>NUCLEOTIDE SEQUENCE [LARGE SCALE GENOMIC DNA]</scope>
    <source>
        <strain evidence="2 3">ATCC 23134</strain>
    </source>
</reference>
<dbReference type="InterPro" id="IPR029044">
    <property type="entry name" value="Nucleotide-diphossugar_trans"/>
</dbReference>
<dbReference type="SUPFAM" id="SSF53448">
    <property type="entry name" value="Nucleotide-diphospho-sugar transferases"/>
    <property type="match status" value="1"/>
</dbReference>
<protein>
    <submittedName>
        <fullName evidence="2">Glycosyl transferase</fullName>
    </submittedName>
</protein>
<dbReference type="PANTHER" id="PTHR43685:SF11">
    <property type="entry name" value="GLYCOSYLTRANSFERASE TAGX-RELATED"/>
    <property type="match status" value="1"/>
</dbReference>
<sequence>MQAPLVSVICLCYNHEKFVVEALRSVFLQTYSNIELIIVDDASVDGSVKIIEEVLDDIDVSSTAKETQNKVFKLPKPPVFIKIQQNQGNCKAFNAGLKIAQGKYIIDLAADDVLLDDRIEKQVLLFESLPKEYAVVFSNAVNINEAGDILNYHYPVDKAGKSKVAVPQGNVYTEVLSRYFINTATMMMRTDTLQQMGGYNEDLSYEDFDFWVSTSRHYLYKYQDEVTTMKRVVRNSLSSAFYRNKMNPHLESTLQVFYKAFELNTSPSENLALSRQVSYHLRLAFYTQHFDLVFSFNDLLKKLNSTTKLTETIVLLSKNKINVYWFYHIYHKVKRWFASRLR</sequence>
<dbReference type="eggNOG" id="COG1216">
    <property type="taxonomic scope" value="Bacteria"/>
</dbReference>
<comment type="caution">
    <text evidence="2">The sequence shown here is derived from an EMBL/GenBank/DDBJ whole genome shotgun (WGS) entry which is preliminary data.</text>
</comment>
<organism evidence="2 3">
    <name type="scientific">Microscilla marina ATCC 23134</name>
    <dbReference type="NCBI Taxonomy" id="313606"/>
    <lineage>
        <taxon>Bacteria</taxon>
        <taxon>Pseudomonadati</taxon>
        <taxon>Bacteroidota</taxon>
        <taxon>Cytophagia</taxon>
        <taxon>Cytophagales</taxon>
        <taxon>Microscillaceae</taxon>
        <taxon>Microscilla</taxon>
    </lineage>
</organism>
<gene>
    <name evidence="2" type="ORF">M23134_06744</name>
</gene>
<evidence type="ECO:0000313" key="2">
    <source>
        <dbReference type="EMBL" id="EAY24852.1"/>
    </source>
</evidence>
<evidence type="ECO:0000259" key="1">
    <source>
        <dbReference type="Pfam" id="PF00535"/>
    </source>
</evidence>
<dbReference type="Gene3D" id="3.90.550.10">
    <property type="entry name" value="Spore Coat Polysaccharide Biosynthesis Protein SpsA, Chain A"/>
    <property type="match status" value="1"/>
</dbReference>
<dbReference type="PANTHER" id="PTHR43685">
    <property type="entry name" value="GLYCOSYLTRANSFERASE"/>
    <property type="match status" value="1"/>
</dbReference>
<dbReference type="Pfam" id="PF00535">
    <property type="entry name" value="Glycos_transf_2"/>
    <property type="match status" value="1"/>
</dbReference>
<name>A1ZXS4_MICM2</name>
<keyword evidence="3" id="KW-1185">Reference proteome</keyword>
<dbReference type="AlphaFoldDB" id="A1ZXS4"/>